<dbReference type="Pfam" id="PF00702">
    <property type="entry name" value="Hydrolase"/>
    <property type="match status" value="1"/>
</dbReference>
<gene>
    <name evidence="1" type="ORF">MSP1404_LOCUS604</name>
</gene>
<accession>A0A7S0KE27</accession>
<evidence type="ECO:0000313" key="1">
    <source>
        <dbReference type="EMBL" id="CAD8576186.1"/>
    </source>
</evidence>
<organism evidence="1">
    <name type="scientific">Micromonas pusilla</name>
    <name type="common">Picoplanktonic green alga</name>
    <name type="synonym">Chromulina pusilla</name>
    <dbReference type="NCBI Taxonomy" id="38833"/>
    <lineage>
        <taxon>Eukaryota</taxon>
        <taxon>Viridiplantae</taxon>
        <taxon>Chlorophyta</taxon>
        <taxon>Mamiellophyceae</taxon>
        <taxon>Mamiellales</taxon>
        <taxon>Mamiellaceae</taxon>
        <taxon>Micromonas</taxon>
    </lineage>
</organism>
<proteinExistence type="predicted"/>
<dbReference type="InterPro" id="IPR023214">
    <property type="entry name" value="HAD_sf"/>
</dbReference>
<reference evidence="1" key="1">
    <citation type="submission" date="2021-01" db="EMBL/GenBank/DDBJ databases">
        <authorList>
            <person name="Corre E."/>
            <person name="Pelletier E."/>
            <person name="Niang G."/>
            <person name="Scheremetjew M."/>
            <person name="Finn R."/>
            <person name="Kale V."/>
            <person name="Holt S."/>
            <person name="Cochrane G."/>
            <person name="Meng A."/>
            <person name="Brown T."/>
            <person name="Cohen L."/>
        </authorList>
    </citation>
    <scope>NUCLEOTIDE SEQUENCE</scope>
    <source>
        <strain evidence="1">CCMP494</strain>
    </source>
</reference>
<dbReference type="SUPFAM" id="SSF56784">
    <property type="entry name" value="HAD-like"/>
    <property type="match status" value="1"/>
</dbReference>
<sequence length="321" mass="34847">MSFVVRALIPVARASAVAPRLCTDRPARAPIGANRDRTSTMARAEASASAGTGADVVFALDFDGVVCDSEPESSISGWKHGVDLWPEVFGPADAEKGRVLDELRLVRPVVETGFENTLLARALLEKIHTVDDIIADWGGLMPGLMERWGCDRGEMVAGYGKIRDDWMAADLDGWLAPNLVYPGVAEACIAAEDSANCDVFIVTTKQARFAQAIMREKGNLRIPDERVFSQTVSGLPKTDVLADLQANARDDAVRLVFVEDKLSTLEKVCKVGAALERWELYLVDWGYNTEAERARAAANPRITVVSVDRFVGVLRGAAEGK</sequence>
<protein>
    <submittedName>
        <fullName evidence="1">Uncharacterized protein</fullName>
    </submittedName>
</protein>
<dbReference type="InterPro" id="IPR036412">
    <property type="entry name" value="HAD-like_sf"/>
</dbReference>
<name>A0A7S0KE27_MICPS</name>
<dbReference type="Gene3D" id="3.40.50.1000">
    <property type="entry name" value="HAD superfamily/HAD-like"/>
    <property type="match status" value="1"/>
</dbReference>
<dbReference type="AlphaFoldDB" id="A0A7S0KE27"/>
<dbReference type="EMBL" id="HBEV01000725">
    <property type="protein sequence ID" value="CAD8576186.1"/>
    <property type="molecule type" value="Transcribed_RNA"/>
</dbReference>